<dbReference type="Proteomes" id="UP000649739">
    <property type="component" value="Unassembled WGS sequence"/>
</dbReference>
<protein>
    <submittedName>
        <fullName evidence="1">Uncharacterized protein</fullName>
    </submittedName>
</protein>
<dbReference type="Pfam" id="PF13620">
    <property type="entry name" value="CarboxypepD_reg"/>
    <property type="match status" value="1"/>
</dbReference>
<dbReference type="Gene3D" id="2.60.40.1120">
    <property type="entry name" value="Carboxypeptidase-like, regulatory domain"/>
    <property type="match status" value="1"/>
</dbReference>
<comment type="caution">
    <text evidence="1">The sequence shown here is derived from an EMBL/GenBank/DDBJ whole genome shotgun (WGS) entry which is preliminary data.</text>
</comment>
<dbReference type="GO" id="GO:0030246">
    <property type="term" value="F:carbohydrate binding"/>
    <property type="evidence" value="ECO:0007669"/>
    <property type="project" value="InterPro"/>
</dbReference>
<reference evidence="1" key="1">
    <citation type="journal article" date="2014" name="Int. J. Syst. Evol. Microbiol.">
        <title>Complete genome sequence of Corynebacterium casei LMG S-19264T (=DSM 44701T), isolated from a smear-ripened cheese.</title>
        <authorList>
            <consortium name="US DOE Joint Genome Institute (JGI-PGF)"/>
            <person name="Walter F."/>
            <person name="Albersmeier A."/>
            <person name="Kalinowski J."/>
            <person name="Ruckert C."/>
        </authorList>
    </citation>
    <scope>NUCLEOTIDE SEQUENCE</scope>
    <source>
        <strain evidence="1">JCM 3090</strain>
    </source>
</reference>
<evidence type="ECO:0000313" key="2">
    <source>
        <dbReference type="Proteomes" id="UP000649739"/>
    </source>
</evidence>
<dbReference type="InterPro" id="IPR013784">
    <property type="entry name" value="Carb-bd-like_fold"/>
</dbReference>
<dbReference type="SUPFAM" id="SSF49452">
    <property type="entry name" value="Starch-binding domain-like"/>
    <property type="match status" value="3"/>
</dbReference>
<dbReference type="InterPro" id="IPR008969">
    <property type="entry name" value="CarboxyPept-like_regulatory"/>
</dbReference>
<accession>A0A8J3B9E3</accession>
<keyword evidence="2" id="KW-1185">Reference proteome</keyword>
<dbReference type="EMBL" id="BMQB01000010">
    <property type="protein sequence ID" value="GGK05278.1"/>
    <property type="molecule type" value="Genomic_DNA"/>
</dbReference>
<sequence length="497" mass="50998">MTFAGLAVAVPASARPSARADGSIAGVLRDAAGKPVADARVAAYAPGDDGGQVASSDTDEAGAFTLTDVPAGRYQLQLTGGFGQAWADGRLDRESATVYDVRAGAATRVTIKLPPTGTVAGKLLDHAGTPVADADVVLEDPAGGEALGSTGADGGYAFPVIPGTHRLAFRIDSVVQYAPRQRDPELGGAFTVTAGRTLTVNETLLPTGRVNGRVADARGRPYGEGDVELVDEQGDGSTAAVDSDGTFDFGRVFAGRYTGAIRLDGGTQWIPGALAPGDARQHTLAAGGQWAIDERLLPLGGLRGRVTDAAGHPAAGIPVEVHRGAAMVATALTDDDGGYALAAVLAGEHRVALVRGDRTPVRQWMPGRPSPDDTTIHAVAADRTTVVDDVLAPVGSVSGRLTHPDGTPVAAASVRLYHRGAGDHPVASLATDDDGRFLADTAFTGAHKVRFVVDSRRGAVEQWARGKPTMAAADWIDVAADAESVVNDVLVVAATRR</sequence>
<gene>
    <name evidence="1" type="ORF">GCM10010123_38920</name>
</gene>
<organism evidence="1 2">
    <name type="scientific">Pilimelia anulata</name>
    <dbReference type="NCBI Taxonomy" id="53371"/>
    <lineage>
        <taxon>Bacteria</taxon>
        <taxon>Bacillati</taxon>
        <taxon>Actinomycetota</taxon>
        <taxon>Actinomycetes</taxon>
        <taxon>Micromonosporales</taxon>
        <taxon>Micromonosporaceae</taxon>
        <taxon>Pilimelia</taxon>
    </lineage>
</organism>
<reference evidence="1" key="2">
    <citation type="submission" date="2020-09" db="EMBL/GenBank/DDBJ databases">
        <authorList>
            <person name="Sun Q."/>
            <person name="Ohkuma M."/>
        </authorList>
    </citation>
    <scope>NUCLEOTIDE SEQUENCE</scope>
    <source>
        <strain evidence="1">JCM 3090</strain>
    </source>
</reference>
<evidence type="ECO:0000313" key="1">
    <source>
        <dbReference type="EMBL" id="GGK05278.1"/>
    </source>
</evidence>
<dbReference type="SUPFAM" id="SSF49464">
    <property type="entry name" value="Carboxypeptidase regulatory domain-like"/>
    <property type="match status" value="1"/>
</dbReference>
<name>A0A8J3B9E3_9ACTN</name>
<dbReference type="AlphaFoldDB" id="A0A8J3B9E3"/>
<proteinExistence type="predicted"/>